<accession>A0ABT0ND92</accession>
<evidence type="ECO:0000259" key="1">
    <source>
        <dbReference type="Pfam" id="PF12146"/>
    </source>
</evidence>
<dbReference type="GO" id="GO:0016787">
    <property type="term" value="F:hydrolase activity"/>
    <property type="evidence" value="ECO:0007669"/>
    <property type="project" value="UniProtKB-KW"/>
</dbReference>
<dbReference type="Proteomes" id="UP001202831">
    <property type="component" value="Unassembled WGS sequence"/>
</dbReference>
<organism evidence="2 3">
    <name type="scientific">Shewanella corallii</name>
    <dbReference type="NCBI Taxonomy" id="560080"/>
    <lineage>
        <taxon>Bacteria</taxon>
        <taxon>Pseudomonadati</taxon>
        <taxon>Pseudomonadota</taxon>
        <taxon>Gammaproteobacteria</taxon>
        <taxon>Alteromonadales</taxon>
        <taxon>Shewanellaceae</taxon>
        <taxon>Shewanella</taxon>
    </lineage>
</organism>
<gene>
    <name evidence="2" type="ORF">L2725_22180</name>
</gene>
<dbReference type="PANTHER" id="PTHR12277">
    <property type="entry name" value="ALPHA/BETA HYDROLASE DOMAIN-CONTAINING PROTEIN"/>
    <property type="match status" value="1"/>
</dbReference>
<proteinExistence type="predicted"/>
<keyword evidence="3" id="KW-1185">Reference proteome</keyword>
<sequence>MNKINFDCDAMKIILLTSILFLQGCANQAFFSPQSPTSFNTNITMLESDSGNRIASLLLPGKGQIKGIVLHFHGNSGHMEQTQEKVDWLTEHGFDVLVFDYSGFGHSEGQSTDVAAVADSRSMLKLANQLSAATGLPVYAVATSTGANLLIRAMADSQLRLDGIIIDSGFTSYTQVASHVLSNFPLGGLYAWFAHVIMRDEYAAGDDARYLPQMPALVVHCKQDKIVPFTYGEQIFEALPGDKAMMALDDCAHARGMTRAYPQNQQQVVAWLEQTAGMSVSMQQSGSGASSQSLTLKP</sequence>
<dbReference type="PROSITE" id="PS51257">
    <property type="entry name" value="PROKAR_LIPOPROTEIN"/>
    <property type="match status" value="1"/>
</dbReference>
<comment type="caution">
    <text evidence="2">The sequence shown here is derived from an EMBL/GenBank/DDBJ whole genome shotgun (WGS) entry which is preliminary data.</text>
</comment>
<dbReference type="SUPFAM" id="SSF53474">
    <property type="entry name" value="alpha/beta-Hydrolases"/>
    <property type="match status" value="1"/>
</dbReference>
<protein>
    <submittedName>
        <fullName evidence="2">Alpha/beta fold hydrolase</fullName>
    </submittedName>
</protein>
<dbReference type="InterPro" id="IPR029058">
    <property type="entry name" value="AB_hydrolase_fold"/>
</dbReference>
<feature type="domain" description="Serine aminopeptidase S33" evidence="1">
    <location>
        <begin position="64"/>
        <end position="174"/>
    </location>
</feature>
<evidence type="ECO:0000313" key="2">
    <source>
        <dbReference type="EMBL" id="MCL2916448.1"/>
    </source>
</evidence>
<dbReference type="InterPro" id="IPR022742">
    <property type="entry name" value="Hydrolase_4"/>
</dbReference>
<dbReference type="EMBL" id="JAKIKT010000015">
    <property type="protein sequence ID" value="MCL2916448.1"/>
    <property type="molecule type" value="Genomic_DNA"/>
</dbReference>
<dbReference type="Pfam" id="PF12146">
    <property type="entry name" value="Hydrolase_4"/>
    <property type="match status" value="1"/>
</dbReference>
<dbReference type="RefSeq" id="WP_249250975.1">
    <property type="nucleotide sequence ID" value="NZ_JAKIKT010000015.1"/>
</dbReference>
<name>A0ABT0ND92_9GAMM</name>
<reference evidence="2 3" key="1">
    <citation type="submission" date="2022-01" db="EMBL/GenBank/DDBJ databases">
        <title>Whole genome-based taxonomy of the Shewanellaceae.</title>
        <authorList>
            <person name="Martin-Rodriguez A.J."/>
        </authorList>
    </citation>
    <scope>NUCLEOTIDE SEQUENCE [LARGE SCALE GENOMIC DNA]</scope>
    <source>
        <strain evidence="2 3">DSM 21332</strain>
    </source>
</reference>
<keyword evidence="2" id="KW-0378">Hydrolase</keyword>
<dbReference type="Gene3D" id="3.40.50.1820">
    <property type="entry name" value="alpha/beta hydrolase"/>
    <property type="match status" value="1"/>
</dbReference>
<evidence type="ECO:0000313" key="3">
    <source>
        <dbReference type="Proteomes" id="UP001202831"/>
    </source>
</evidence>